<keyword evidence="11" id="KW-1185">Reference proteome</keyword>
<evidence type="ECO:0000256" key="3">
    <source>
        <dbReference type="ARBA" id="ARBA00006801"/>
    </source>
</evidence>
<evidence type="ECO:0000256" key="7">
    <source>
        <dbReference type="ARBA" id="ARBA00023004"/>
    </source>
</evidence>
<comment type="caution">
    <text evidence="10">The sequence shown here is derived from an EMBL/GenBank/DDBJ whole genome shotgun (WGS) entry which is preliminary data.</text>
</comment>
<organism evidence="10 11">
    <name type="scientific">Olea europaea subsp. europaea</name>
    <dbReference type="NCBI Taxonomy" id="158383"/>
    <lineage>
        <taxon>Eukaryota</taxon>
        <taxon>Viridiplantae</taxon>
        <taxon>Streptophyta</taxon>
        <taxon>Embryophyta</taxon>
        <taxon>Tracheophyta</taxon>
        <taxon>Spermatophyta</taxon>
        <taxon>Magnoliopsida</taxon>
        <taxon>eudicotyledons</taxon>
        <taxon>Gunneridae</taxon>
        <taxon>Pentapetalae</taxon>
        <taxon>asterids</taxon>
        <taxon>lamiids</taxon>
        <taxon>Lamiales</taxon>
        <taxon>Oleaceae</taxon>
        <taxon>Oleeae</taxon>
        <taxon>Olea</taxon>
    </lineage>
</organism>
<dbReference type="SUPFAM" id="SSF51735">
    <property type="entry name" value="NAD(P)-binding Rossmann-fold domains"/>
    <property type="match status" value="1"/>
</dbReference>
<keyword evidence="6" id="KW-0560">Oxidoreductase</keyword>
<evidence type="ECO:0000256" key="5">
    <source>
        <dbReference type="ARBA" id="ARBA00022964"/>
    </source>
</evidence>
<dbReference type="GO" id="GO:1900457">
    <property type="term" value="P:regulation of brassinosteroid mediated signaling pathway"/>
    <property type="evidence" value="ECO:0007669"/>
    <property type="project" value="EnsemblPlants"/>
</dbReference>
<dbReference type="GO" id="GO:0061628">
    <property type="term" value="F:histone H3K27me3 reader activity"/>
    <property type="evidence" value="ECO:0007669"/>
    <property type="project" value="EnsemblPlants"/>
</dbReference>
<dbReference type="GO" id="GO:0009787">
    <property type="term" value="P:regulation of abscisic acid-activated signaling pathway"/>
    <property type="evidence" value="ECO:0007669"/>
    <property type="project" value="EnsemblPlants"/>
</dbReference>
<keyword evidence="7" id="KW-0408">Iron</keyword>
<protein>
    <submittedName>
        <fullName evidence="10">Lysine-specific demethylase JMJ30</fullName>
    </submittedName>
</protein>
<dbReference type="SUPFAM" id="SSF51197">
    <property type="entry name" value="Clavaminate synthase-like"/>
    <property type="match status" value="1"/>
</dbReference>
<dbReference type="Pfam" id="PF00107">
    <property type="entry name" value="ADH_zinc_N"/>
    <property type="match status" value="1"/>
</dbReference>
<dbReference type="InterPro" id="IPR036291">
    <property type="entry name" value="NAD(P)-bd_dom_sf"/>
</dbReference>
<dbReference type="GO" id="GO:0043565">
    <property type="term" value="F:sequence-specific DNA binding"/>
    <property type="evidence" value="ECO:0007669"/>
    <property type="project" value="EnsemblPlants"/>
</dbReference>
<evidence type="ECO:0000256" key="1">
    <source>
        <dbReference type="ARBA" id="ARBA00001954"/>
    </source>
</evidence>
<name>A0A8S0S7V6_OLEEU</name>
<dbReference type="GO" id="GO:0045814">
    <property type="term" value="P:negative regulation of gene expression, epigenetic"/>
    <property type="evidence" value="ECO:0007669"/>
    <property type="project" value="EnsemblPlants"/>
</dbReference>
<dbReference type="GO" id="GO:1900140">
    <property type="term" value="P:regulation of seedling development"/>
    <property type="evidence" value="ECO:0007669"/>
    <property type="project" value="EnsemblPlants"/>
</dbReference>
<dbReference type="OrthoDB" id="47172at2759"/>
<dbReference type="GO" id="GO:0005783">
    <property type="term" value="C:endoplasmic reticulum"/>
    <property type="evidence" value="ECO:0007669"/>
    <property type="project" value="EnsemblPlants"/>
</dbReference>
<dbReference type="Gene3D" id="3.90.180.10">
    <property type="entry name" value="Medium-chain alcohol dehydrogenases, catalytic domain"/>
    <property type="match status" value="1"/>
</dbReference>
<comment type="similarity">
    <text evidence="3">Belongs to the JARID1 histone demethylase family.</text>
</comment>
<dbReference type="InterPro" id="IPR013149">
    <property type="entry name" value="ADH-like_C"/>
</dbReference>
<reference evidence="10 11" key="1">
    <citation type="submission" date="2019-12" db="EMBL/GenBank/DDBJ databases">
        <authorList>
            <person name="Alioto T."/>
            <person name="Alioto T."/>
            <person name="Gomez Garrido J."/>
        </authorList>
    </citation>
    <scope>NUCLEOTIDE SEQUENCE [LARGE SCALE GENOMIC DNA]</scope>
</reference>
<dbReference type="GO" id="GO:1990110">
    <property type="term" value="P:callus formation"/>
    <property type="evidence" value="ECO:0007669"/>
    <property type="project" value="EnsemblPlants"/>
</dbReference>
<dbReference type="Gene3D" id="3.40.50.720">
    <property type="entry name" value="NAD(P)-binding Rossmann-like Domain"/>
    <property type="match status" value="1"/>
</dbReference>
<dbReference type="GO" id="GO:0046975">
    <property type="term" value="F:histone H3K36 methyltransferase activity"/>
    <property type="evidence" value="ECO:0007669"/>
    <property type="project" value="EnsemblPlants"/>
</dbReference>
<dbReference type="GO" id="GO:0009741">
    <property type="term" value="P:response to brassinosteroid"/>
    <property type="evidence" value="ECO:0007669"/>
    <property type="project" value="EnsemblPlants"/>
</dbReference>
<dbReference type="Gramene" id="OE9A013768T1">
    <property type="protein sequence ID" value="OE9A013768C1"/>
    <property type="gene ID" value="OE9A013768"/>
</dbReference>
<dbReference type="InterPro" id="IPR003347">
    <property type="entry name" value="JmjC_dom"/>
</dbReference>
<evidence type="ECO:0000313" key="10">
    <source>
        <dbReference type="EMBL" id="CAA2987803.1"/>
    </source>
</evidence>
<dbReference type="GO" id="GO:0010378">
    <property type="term" value="P:temperature compensation of the circadian clock"/>
    <property type="evidence" value="ECO:0007669"/>
    <property type="project" value="EnsemblPlants"/>
</dbReference>
<evidence type="ECO:0000256" key="8">
    <source>
        <dbReference type="ARBA" id="ARBA00023242"/>
    </source>
</evidence>
<evidence type="ECO:0000259" key="9">
    <source>
        <dbReference type="PROSITE" id="PS51184"/>
    </source>
</evidence>
<dbReference type="Proteomes" id="UP000594638">
    <property type="component" value="Unassembled WGS sequence"/>
</dbReference>
<dbReference type="PANTHER" id="PTHR12461">
    <property type="entry name" value="HYPOXIA-INDUCIBLE FACTOR 1 ALPHA INHIBITOR-RELATED"/>
    <property type="match status" value="1"/>
</dbReference>
<proteinExistence type="inferred from homology"/>
<dbReference type="InterPro" id="IPR056520">
    <property type="entry name" value="ARM_KDM8_N"/>
</dbReference>
<evidence type="ECO:0000256" key="2">
    <source>
        <dbReference type="ARBA" id="ARBA00004123"/>
    </source>
</evidence>
<dbReference type="GO" id="GO:0140684">
    <property type="term" value="F:histone H3K9me2/H3K9me3 demethylase activity"/>
    <property type="evidence" value="ECO:0007669"/>
    <property type="project" value="EnsemblPlants"/>
</dbReference>
<dbReference type="GO" id="GO:0003700">
    <property type="term" value="F:DNA-binding transcription factor activity"/>
    <property type="evidence" value="ECO:0007669"/>
    <property type="project" value="EnsemblPlants"/>
</dbReference>
<dbReference type="GO" id="GO:0005634">
    <property type="term" value="C:nucleus"/>
    <property type="evidence" value="ECO:0007669"/>
    <property type="project" value="UniProtKB-SubCell"/>
</dbReference>
<feature type="domain" description="JmjC" evidence="9">
    <location>
        <begin position="243"/>
        <end position="397"/>
    </location>
</feature>
<dbReference type="GO" id="GO:0009737">
    <property type="term" value="P:response to abscisic acid"/>
    <property type="evidence" value="ECO:0007669"/>
    <property type="project" value="EnsemblPlants"/>
</dbReference>
<sequence length="488" mass="54436">MSAAATVKALETPVMDSSYSTLLQNITDEGGYAFASMATLAAGGDTRAAEVAKEMAWEQLHSGPWHSVGPIWRDAYAMACLHVARNHFSSGEFKISLKALDMGLIMGGLTLRDDLNSCIKKVSNALREEDFNSSTYNNNSSEHGQEKSELFGDQEIVSSQHFNLPEVLQLLPSRSLSCKKVERKSGISLEGFLRDHFLCGTPVIISDCMVHWPAKNKWNDMNYLKRIAGFRTVPVEVGKNYLCSDWKQELITFSEQDILIPDYCFAGDGEIRSINAWFGPAGTVTPLHNDPHHNILSQVVGKKYIRLYSASLSDDLYPHTESMLGNSSQVDLDNIDEKEFPKVLDLDFVDCILEEGEMLYIPPKWWHYVRSLTMSFSVSFWWSEAVIEFINPKESDKPVSELIKETTGGLGVDYCYECSGVPDLLNEAIEGSKVGLGTIVFIGVGLHLSRELKYISLFCGRTIKGSIYGGVRHQTDLLKIVEKCINKV</sequence>
<evidence type="ECO:0000256" key="4">
    <source>
        <dbReference type="ARBA" id="ARBA00022723"/>
    </source>
</evidence>
<dbReference type="EMBL" id="CACTIH010003948">
    <property type="protein sequence ID" value="CAA2987803.1"/>
    <property type="molecule type" value="Genomic_DNA"/>
</dbReference>
<evidence type="ECO:0000313" key="11">
    <source>
        <dbReference type="Proteomes" id="UP000594638"/>
    </source>
</evidence>
<keyword evidence="4" id="KW-0479">Metal-binding</keyword>
<keyword evidence="5" id="KW-0223">Dioxygenase</keyword>
<dbReference type="Pfam" id="PF24472">
    <property type="entry name" value="ARM_KDM8_N"/>
    <property type="match status" value="1"/>
</dbReference>
<accession>A0A8S0S7V6</accession>
<dbReference type="SMART" id="SM00558">
    <property type="entry name" value="JmjC"/>
    <property type="match status" value="1"/>
</dbReference>
<comment type="cofactor">
    <cofactor evidence="1">
        <name>Fe(2+)</name>
        <dbReference type="ChEBI" id="CHEBI:29033"/>
    </cofactor>
</comment>
<dbReference type="GO" id="GO:2000028">
    <property type="term" value="P:regulation of photoperiodism, flowering"/>
    <property type="evidence" value="ECO:0007669"/>
    <property type="project" value="EnsemblPlants"/>
</dbReference>
<evidence type="ECO:0000256" key="6">
    <source>
        <dbReference type="ARBA" id="ARBA00023002"/>
    </source>
</evidence>
<dbReference type="Pfam" id="PF13621">
    <property type="entry name" value="Cupin_8"/>
    <property type="match status" value="1"/>
</dbReference>
<dbReference type="GO" id="GO:0000791">
    <property type="term" value="C:euchromatin"/>
    <property type="evidence" value="ECO:0007669"/>
    <property type="project" value="EnsemblPlants"/>
</dbReference>
<dbReference type="GO" id="GO:0046872">
    <property type="term" value="F:metal ion binding"/>
    <property type="evidence" value="ECO:0007669"/>
    <property type="project" value="UniProtKB-KW"/>
</dbReference>
<dbReference type="GO" id="GO:0080022">
    <property type="term" value="P:primary root development"/>
    <property type="evidence" value="ECO:0007669"/>
    <property type="project" value="EnsemblPlants"/>
</dbReference>
<dbReference type="PANTHER" id="PTHR12461:SF105">
    <property type="entry name" value="HYPOXIA-INDUCIBLE FACTOR 1-ALPHA INHIBITOR"/>
    <property type="match status" value="1"/>
</dbReference>
<keyword evidence="8" id="KW-0539">Nucleus</keyword>
<dbReference type="Gene3D" id="2.60.120.650">
    <property type="entry name" value="Cupin"/>
    <property type="match status" value="2"/>
</dbReference>
<gene>
    <name evidence="10" type="ORF">OLEA9_A013768</name>
</gene>
<dbReference type="GO" id="GO:0007623">
    <property type="term" value="P:circadian rhythm"/>
    <property type="evidence" value="ECO:0007669"/>
    <property type="project" value="EnsemblPlants"/>
</dbReference>
<dbReference type="InterPro" id="IPR041667">
    <property type="entry name" value="Cupin_8"/>
</dbReference>
<dbReference type="PROSITE" id="PS51184">
    <property type="entry name" value="JMJC"/>
    <property type="match status" value="1"/>
</dbReference>
<dbReference type="AlphaFoldDB" id="A0A8S0S7V6"/>
<dbReference type="GO" id="GO:0071558">
    <property type="term" value="F:histone H3K27me2/H3K27me3 demethylase activity"/>
    <property type="evidence" value="ECO:0007669"/>
    <property type="project" value="EnsemblPlants"/>
</dbReference>
<comment type="subcellular location">
    <subcellularLocation>
        <location evidence="2">Nucleus</location>
    </subcellularLocation>
</comment>